<name>A0A1C3JGI7_9VIBR</name>
<dbReference type="NCBIfam" id="NF006967">
    <property type="entry name" value="PRK09440.1-5"/>
    <property type="match status" value="1"/>
</dbReference>
<dbReference type="GO" id="GO:1901605">
    <property type="term" value="P:alpha-amino acid metabolic process"/>
    <property type="evidence" value="ECO:0007669"/>
    <property type="project" value="TreeGrafter"/>
</dbReference>
<keyword evidence="7" id="KW-1185">Reference proteome</keyword>
<evidence type="ECO:0000256" key="3">
    <source>
        <dbReference type="ARBA" id="ARBA00022679"/>
    </source>
</evidence>
<dbReference type="EMBL" id="FLQZ01000065">
    <property type="protein sequence ID" value="SBT14253.1"/>
    <property type="molecule type" value="Genomic_DNA"/>
</dbReference>
<dbReference type="PANTHER" id="PTHR42790:SF4">
    <property type="entry name" value="VALINE--PYRUVATE AMINOTRANSFERASE"/>
    <property type="match status" value="1"/>
</dbReference>
<proteinExistence type="predicted"/>
<evidence type="ECO:0000313" key="6">
    <source>
        <dbReference type="EMBL" id="SBT14253.1"/>
    </source>
</evidence>
<dbReference type="Gene3D" id="3.40.640.10">
    <property type="entry name" value="Type I PLP-dependent aspartate aminotransferase-like (Major domain)"/>
    <property type="match status" value="1"/>
</dbReference>
<evidence type="ECO:0000256" key="1">
    <source>
        <dbReference type="ARBA" id="ARBA00001933"/>
    </source>
</evidence>
<dbReference type="GO" id="GO:0005829">
    <property type="term" value="C:cytosol"/>
    <property type="evidence" value="ECO:0007669"/>
    <property type="project" value="TreeGrafter"/>
</dbReference>
<dbReference type="FunFam" id="3.40.640.10:FF:000045">
    <property type="entry name" value="Valine--pyruvate aminotransferase"/>
    <property type="match status" value="1"/>
</dbReference>
<dbReference type="AlphaFoldDB" id="A0A1C3JGI7"/>
<dbReference type="Pfam" id="PF00155">
    <property type="entry name" value="Aminotran_1_2"/>
    <property type="match status" value="1"/>
</dbReference>
<dbReference type="SUPFAM" id="SSF53383">
    <property type="entry name" value="PLP-dependent transferases"/>
    <property type="match status" value="1"/>
</dbReference>
<dbReference type="Proteomes" id="UP000092819">
    <property type="component" value="Unassembled WGS sequence"/>
</dbReference>
<dbReference type="RefSeq" id="WP_065676904.1">
    <property type="nucleotide sequence ID" value="NZ_AP025463.1"/>
</dbReference>
<dbReference type="InterPro" id="IPR050859">
    <property type="entry name" value="Class-I_PLP-dep_aminotransf"/>
</dbReference>
<dbReference type="InterPro" id="IPR015424">
    <property type="entry name" value="PyrdxlP-dep_Trfase"/>
</dbReference>
<organism evidence="6 7">
    <name type="scientific">Vibrio celticus</name>
    <dbReference type="NCBI Taxonomy" id="446372"/>
    <lineage>
        <taxon>Bacteria</taxon>
        <taxon>Pseudomonadati</taxon>
        <taxon>Pseudomonadota</taxon>
        <taxon>Gammaproteobacteria</taxon>
        <taxon>Vibrionales</taxon>
        <taxon>Vibrionaceae</taxon>
        <taxon>Vibrio</taxon>
    </lineage>
</organism>
<dbReference type="GO" id="GO:0009042">
    <property type="term" value="F:valine-pyruvate transaminase activity"/>
    <property type="evidence" value="ECO:0007669"/>
    <property type="project" value="UniProtKB-EC"/>
</dbReference>
<keyword evidence="3 6" id="KW-0808">Transferase</keyword>
<dbReference type="EC" id="2.6.1.66" evidence="6"/>
<keyword evidence="4" id="KW-0663">Pyridoxal phosphate</keyword>
<protein>
    <submittedName>
        <fullName evidence="6">Valine--pyruvate aminotransferase</fullName>
        <ecNumber evidence="6">2.6.1.66</ecNumber>
    </submittedName>
</protein>
<dbReference type="InterPro" id="IPR015421">
    <property type="entry name" value="PyrdxlP-dep_Trfase_major"/>
</dbReference>
<evidence type="ECO:0000256" key="4">
    <source>
        <dbReference type="ARBA" id="ARBA00022898"/>
    </source>
</evidence>
<keyword evidence="6" id="KW-0670">Pyruvate</keyword>
<evidence type="ECO:0000256" key="2">
    <source>
        <dbReference type="ARBA" id="ARBA00022576"/>
    </source>
</evidence>
<dbReference type="NCBIfam" id="NF006964">
    <property type="entry name" value="PRK09440.1-2"/>
    <property type="match status" value="1"/>
</dbReference>
<dbReference type="CDD" id="cd00609">
    <property type="entry name" value="AAT_like"/>
    <property type="match status" value="1"/>
</dbReference>
<dbReference type="InterPro" id="IPR004839">
    <property type="entry name" value="Aminotransferase_I/II_large"/>
</dbReference>
<feature type="domain" description="Aminotransferase class I/classII large" evidence="5">
    <location>
        <begin position="67"/>
        <end position="402"/>
    </location>
</feature>
<sequence>MQFSKFGEKFNRYSGITRLMDDLNDGLRTPGAIMLGGGNPAAIPAMLDYFNQASADMLASGELIAALANYDGPQGKDSFIKSLAAMLKETYGWDISEKNISLTNGSQSGFFYLFNLLAGQQPDGSHKKILLPIAPEYIGYGDAGIDDDIFISYHPEIELLENRQFKYHVDFEQLKVDDSVAAICASRPTNPTGNVLTDEEVRKLDKLARENNIPLLIDNAYGLPFPNIIFEDVEPFWNENTILCMSLSKLGLPGVRCGIVIASEEVTQALTNMNGIISLAPNSVGPAIANHMIEKGDLLRLSSEVIKPFYKDKSLRAVELLQEAIDDPRFRIHKPEGAIFLWLWFDELPITTMELYDRLKARGVLIVPGEYFFIGQEDEWDHAHQCLRMNYVQDDEAMQKGIAIIAEEVKKAYSEQ</sequence>
<dbReference type="NCBIfam" id="NF006966">
    <property type="entry name" value="PRK09440.1-4"/>
    <property type="match status" value="1"/>
</dbReference>
<comment type="cofactor">
    <cofactor evidence="1">
        <name>pyridoxal 5'-phosphate</name>
        <dbReference type="ChEBI" id="CHEBI:597326"/>
    </cofactor>
</comment>
<evidence type="ECO:0000259" key="5">
    <source>
        <dbReference type="Pfam" id="PF00155"/>
    </source>
</evidence>
<keyword evidence="2 6" id="KW-0032">Aminotransferase</keyword>
<evidence type="ECO:0000313" key="7">
    <source>
        <dbReference type="Proteomes" id="UP000092819"/>
    </source>
</evidence>
<dbReference type="PANTHER" id="PTHR42790">
    <property type="entry name" value="AMINOTRANSFERASE"/>
    <property type="match status" value="1"/>
</dbReference>
<reference evidence="7" key="1">
    <citation type="submission" date="2016-06" db="EMBL/GenBank/DDBJ databases">
        <authorList>
            <person name="Rodrigo-Torres L."/>
            <person name="Arahal D.R."/>
        </authorList>
    </citation>
    <scope>NUCLEOTIDE SEQUENCE [LARGE SCALE GENOMIC DNA]</scope>
    <source>
        <strain evidence="7">CECT 7224</strain>
    </source>
</reference>
<accession>A0A1C3JGI7</accession>
<dbReference type="GO" id="GO:0030170">
    <property type="term" value="F:pyridoxal phosphate binding"/>
    <property type="evidence" value="ECO:0007669"/>
    <property type="project" value="InterPro"/>
</dbReference>
<gene>
    <name evidence="6" type="primary">avtA</name>
    <name evidence="6" type="ORF">VCE7224_03015</name>
</gene>